<dbReference type="Pfam" id="PF01935">
    <property type="entry name" value="DUF87"/>
    <property type="match status" value="1"/>
</dbReference>
<reference evidence="2 3" key="1">
    <citation type="submission" date="2016-09" db="EMBL/GenBank/DDBJ databases">
        <title>Serratia marcescens MSU-97 and epiphytic antimycotic-producing bacteria.</title>
        <authorList>
            <person name="Matilla M.A."/>
        </authorList>
    </citation>
    <scope>NUCLEOTIDE SEQUENCE [LARGE SCALE GENOMIC DNA]</scope>
    <source>
        <strain evidence="2 3">MSU-97</strain>
    </source>
</reference>
<dbReference type="EMBL" id="MJAO01000013">
    <property type="protein sequence ID" value="OKB66115.1"/>
    <property type="molecule type" value="Genomic_DNA"/>
</dbReference>
<dbReference type="GO" id="GO:0016740">
    <property type="term" value="F:transferase activity"/>
    <property type="evidence" value="ECO:0007669"/>
    <property type="project" value="UniProtKB-KW"/>
</dbReference>
<comment type="caution">
    <text evidence="2">The sequence shown here is derived from an EMBL/GenBank/DDBJ whole genome shotgun (WGS) entry which is preliminary data.</text>
</comment>
<dbReference type="PANTHER" id="PTHR42957">
    <property type="entry name" value="HELICASE MJ1565-RELATED"/>
    <property type="match status" value="1"/>
</dbReference>
<name>A0A1Q4NZ21_SERMA</name>
<dbReference type="SUPFAM" id="SSF52540">
    <property type="entry name" value="P-loop containing nucleoside triphosphate hydrolases"/>
    <property type="match status" value="1"/>
</dbReference>
<dbReference type="Proteomes" id="UP000185770">
    <property type="component" value="Unassembled WGS sequence"/>
</dbReference>
<keyword evidence="2" id="KW-0808">Transferase</keyword>
<dbReference type="Gene3D" id="3.40.50.300">
    <property type="entry name" value="P-loop containing nucleotide triphosphate hydrolases"/>
    <property type="match status" value="2"/>
</dbReference>
<proteinExistence type="predicted"/>
<feature type="domain" description="Helicase HerA central" evidence="1">
    <location>
        <begin position="129"/>
        <end position="292"/>
    </location>
</feature>
<sequence>MNIVVGEVIAVSGVRISLRIFEDSSHETIFYGGVKYRGISLREHVTIQRGFIDIVCLVEGEFLDEKRLEAEAEKIHYIRKVDVRPIGYIVDDKFFEGVKYMPMIRDKASLLSELMVGRIYGSEGKTDFSIGSMLKENVPINLPWTRLFNSHLGIFGNTGSGKSNTLAKLYTTLFNKRLPALKSKSLFVIIDFNGEYTEDQILLAKDKRITVLDSKKAKHKFKIEAVHFWDVETLSLLFQATTNTQQPFLRRVLSGKDKFKDVQLKRYVEKVFEKVFSTGEAKSDALDLSREIARMIDCESLQNHLKGIIYYNKDKYFKHSNGTYYNSNGNGFDLNIKPIINENVNLDSIDPFDELILRCYLQLCSDIVFGYAQYEHIQPVLARAKSSTSALRNVLEIVDVPPPPHLLHVISLKKCKNEIKKILPLLIAKNFYTNHKDAENLKSPPSRTLHLIIDEAHNILSDQSTREHEIWKDYRLELFEEIIKEGRKYGVYLTLSSQRPADISPTIVSQIHNFFIHRLVNDRDLMLLDNTISTLDSSSKALIPTLAKGCCVVTGTAFDLPMILKIDPLLKQHRPSSDDVNLEELWAMPPV</sequence>
<dbReference type="InterPro" id="IPR027417">
    <property type="entry name" value="P-loop_NTPase"/>
</dbReference>
<protein>
    <submittedName>
        <fullName evidence="2">Nucleotidyltransferase</fullName>
    </submittedName>
</protein>
<dbReference type="PANTHER" id="PTHR42957:SF1">
    <property type="entry name" value="HELICASE MJ1565-RELATED"/>
    <property type="match status" value="1"/>
</dbReference>
<evidence type="ECO:0000259" key="1">
    <source>
        <dbReference type="Pfam" id="PF01935"/>
    </source>
</evidence>
<dbReference type="InterPro" id="IPR002789">
    <property type="entry name" value="HerA_central"/>
</dbReference>
<dbReference type="AlphaFoldDB" id="A0A1Q4NZ21"/>
<organism evidence="2 3">
    <name type="scientific">Serratia marcescens</name>
    <dbReference type="NCBI Taxonomy" id="615"/>
    <lineage>
        <taxon>Bacteria</taxon>
        <taxon>Pseudomonadati</taxon>
        <taxon>Pseudomonadota</taxon>
        <taxon>Gammaproteobacteria</taxon>
        <taxon>Enterobacterales</taxon>
        <taxon>Yersiniaceae</taxon>
        <taxon>Serratia</taxon>
    </lineage>
</organism>
<evidence type="ECO:0000313" key="3">
    <source>
        <dbReference type="Proteomes" id="UP000185770"/>
    </source>
</evidence>
<dbReference type="OrthoDB" id="9806951at2"/>
<gene>
    <name evidence="2" type="ORF">BHU62_14365</name>
</gene>
<evidence type="ECO:0000313" key="2">
    <source>
        <dbReference type="EMBL" id="OKB66115.1"/>
    </source>
</evidence>
<dbReference type="InterPro" id="IPR008571">
    <property type="entry name" value="HerA-like"/>
</dbReference>
<dbReference type="CDD" id="cd01127">
    <property type="entry name" value="TrwB_TraG_TraD_VirD4"/>
    <property type="match status" value="1"/>
</dbReference>
<accession>A0A1Q4NZ21</accession>
<dbReference type="RefSeq" id="WP_073532655.1">
    <property type="nucleotide sequence ID" value="NZ_MJAO01000013.1"/>
</dbReference>